<dbReference type="Proteomes" id="UP001159363">
    <property type="component" value="Chromosome 1"/>
</dbReference>
<comment type="caution">
    <text evidence="11">The sequence shown here is derived from an EMBL/GenBank/DDBJ whole genome shotgun (WGS) entry which is preliminary data.</text>
</comment>
<dbReference type="Pfam" id="PF06293">
    <property type="entry name" value="Kdo"/>
    <property type="match status" value="1"/>
</dbReference>
<evidence type="ECO:0000313" key="11">
    <source>
        <dbReference type="EMBL" id="KAJ8895694.1"/>
    </source>
</evidence>
<evidence type="ECO:0000313" key="12">
    <source>
        <dbReference type="Proteomes" id="UP001159363"/>
    </source>
</evidence>
<organism evidence="11 12">
    <name type="scientific">Dryococelus australis</name>
    <dbReference type="NCBI Taxonomy" id="614101"/>
    <lineage>
        <taxon>Eukaryota</taxon>
        <taxon>Metazoa</taxon>
        <taxon>Ecdysozoa</taxon>
        <taxon>Arthropoda</taxon>
        <taxon>Hexapoda</taxon>
        <taxon>Insecta</taxon>
        <taxon>Pterygota</taxon>
        <taxon>Neoptera</taxon>
        <taxon>Polyneoptera</taxon>
        <taxon>Phasmatodea</taxon>
        <taxon>Verophasmatodea</taxon>
        <taxon>Anareolatae</taxon>
        <taxon>Phasmatidae</taxon>
        <taxon>Eurycanthinae</taxon>
        <taxon>Dryococelus</taxon>
    </lineage>
</organism>
<dbReference type="EC" id="2.7.11.1" evidence="2"/>
<protein>
    <recommendedName>
        <fullName evidence="2">non-specific serine/threonine protein kinase</fullName>
        <ecNumber evidence="2">2.7.11.1</ecNumber>
    </recommendedName>
</protein>
<keyword evidence="4" id="KW-0819">tRNA processing</keyword>
<name>A0ABQ9IGC0_9NEOP</name>
<dbReference type="InterPro" id="IPR008266">
    <property type="entry name" value="Tyr_kinase_AS"/>
</dbReference>
<keyword evidence="7" id="KW-0067">ATP-binding</keyword>
<dbReference type="PROSITE" id="PS00109">
    <property type="entry name" value="PROTEIN_KINASE_TYR"/>
    <property type="match status" value="1"/>
</dbReference>
<dbReference type="EMBL" id="JARBHB010000001">
    <property type="protein sequence ID" value="KAJ8895694.1"/>
    <property type="molecule type" value="Genomic_DNA"/>
</dbReference>
<keyword evidence="3" id="KW-0808">Transferase</keyword>
<evidence type="ECO:0000259" key="10">
    <source>
        <dbReference type="PROSITE" id="PS50011"/>
    </source>
</evidence>
<dbReference type="InterPro" id="IPR011009">
    <property type="entry name" value="Kinase-like_dom_sf"/>
</dbReference>
<comment type="similarity">
    <text evidence="1">Belongs to the protein kinase superfamily. BUD32 family.</text>
</comment>
<keyword evidence="12" id="KW-1185">Reference proteome</keyword>
<dbReference type="PANTHER" id="PTHR12209">
    <property type="entry name" value="NON-SPECIFIC SERINE/THREONINE PROTEIN KINASE"/>
    <property type="match status" value="1"/>
</dbReference>
<keyword evidence="6" id="KW-0418">Kinase</keyword>
<dbReference type="SUPFAM" id="SSF56112">
    <property type="entry name" value="Protein kinase-like (PK-like)"/>
    <property type="match status" value="1"/>
</dbReference>
<dbReference type="InterPro" id="IPR000719">
    <property type="entry name" value="Prot_kinase_dom"/>
</dbReference>
<evidence type="ECO:0000256" key="4">
    <source>
        <dbReference type="ARBA" id="ARBA00022694"/>
    </source>
</evidence>
<proteinExistence type="inferred from homology"/>
<evidence type="ECO:0000256" key="2">
    <source>
        <dbReference type="ARBA" id="ARBA00012513"/>
    </source>
</evidence>
<dbReference type="PANTHER" id="PTHR12209:SF0">
    <property type="entry name" value="EKC_KEOPS COMPLEX SUBUNIT TP53RK"/>
    <property type="match status" value="1"/>
</dbReference>
<evidence type="ECO:0000256" key="7">
    <source>
        <dbReference type="ARBA" id="ARBA00022840"/>
    </source>
</evidence>
<gene>
    <name evidence="11" type="ORF">PR048_001030</name>
</gene>
<accession>A0ABQ9IGC0</accession>
<evidence type="ECO:0000256" key="5">
    <source>
        <dbReference type="ARBA" id="ARBA00022741"/>
    </source>
</evidence>
<evidence type="ECO:0000256" key="8">
    <source>
        <dbReference type="ARBA" id="ARBA00047899"/>
    </source>
</evidence>
<dbReference type="PROSITE" id="PS50011">
    <property type="entry name" value="PROTEIN_KINASE_DOM"/>
    <property type="match status" value="1"/>
</dbReference>
<reference evidence="11 12" key="1">
    <citation type="submission" date="2023-02" db="EMBL/GenBank/DDBJ databases">
        <title>LHISI_Scaffold_Assembly.</title>
        <authorList>
            <person name="Stuart O.P."/>
            <person name="Cleave R."/>
            <person name="Magrath M.J.L."/>
            <person name="Mikheyev A.S."/>
        </authorList>
    </citation>
    <scope>NUCLEOTIDE SEQUENCE [LARGE SCALE GENOMIC DNA]</scope>
    <source>
        <strain evidence="11">Daus_M_001</strain>
        <tissue evidence="11">Leg muscle</tissue>
    </source>
</reference>
<comment type="catalytic activity">
    <reaction evidence="8">
        <text>L-threonyl-[protein] + ATP = O-phospho-L-threonyl-[protein] + ADP + H(+)</text>
        <dbReference type="Rhea" id="RHEA:46608"/>
        <dbReference type="Rhea" id="RHEA-COMP:11060"/>
        <dbReference type="Rhea" id="RHEA-COMP:11605"/>
        <dbReference type="ChEBI" id="CHEBI:15378"/>
        <dbReference type="ChEBI" id="CHEBI:30013"/>
        <dbReference type="ChEBI" id="CHEBI:30616"/>
        <dbReference type="ChEBI" id="CHEBI:61977"/>
        <dbReference type="ChEBI" id="CHEBI:456216"/>
        <dbReference type="EC" id="2.7.11.1"/>
    </reaction>
</comment>
<dbReference type="Gene3D" id="1.10.510.10">
    <property type="entry name" value="Transferase(Phosphotransferase) domain 1"/>
    <property type="match status" value="1"/>
</dbReference>
<evidence type="ECO:0000256" key="1">
    <source>
        <dbReference type="ARBA" id="ARBA00010630"/>
    </source>
</evidence>
<keyword evidence="5" id="KW-0547">Nucleotide-binding</keyword>
<evidence type="ECO:0000256" key="6">
    <source>
        <dbReference type="ARBA" id="ARBA00022777"/>
    </source>
</evidence>
<evidence type="ECO:0000256" key="3">
    <source>
        <dbReference type="ARBA" id="ARBA00022679"/>
    </source>
</evidence>
<evidence type="ECO:0000256" key="9">
    <source>
        <dbReference type="ARBA" id="ARBA00048679"/>
    </source>
</evidence>
<feature type="domain" description="Protein kinase" evidence="10">
    <location>
        <begin position="1"/>
        <end position="153"/>
    </location>
</feature>
<comment type="catalytic activity">
    <reaction evidence="9">
        <text>L-seryl-[protein] + ATP = O-phospho-L-seryl-[protein] + ADP + H(+)</text>
        <dbReference type="Rhea" id="RHEA:17989"/>
        <dbReference type="Rhea" id="RHEA-COMP:9863"/>
        <dbReference type="Rhea" id="RHEA-COMP:11604"/>
        <dbReference type="ChEBI" id="CHEBI:15378"/>
        <dbReference type="ChEBI" id="CHEBI:29999"/>
        <dbReference type="ChEBI" id="CHEBI:30616"/>
        <dbReference type="ChEBI" id="CHEBI:83421"/>
        <dbReference type="ChEBI" id="CHEBI:456216"/>
        <dbReference type="EC" id="2.7.11.1"/>
    </reaction>
</comment>
<sequence>MNRKCIFMEYIEDSMTVKDFIISLSGEYVNGEEKEVKLNVVAKQVGSAVGRMHTNNLVHGDLTTSNMLVMQNDGENPKLVLIDFGLSVGQATSEDKAVDLYVLERALLSTHSDIDSFFPSILNHYKKNNRDATEVLRKLEEVRARGRKRTMVG</sequence>